<feature type="region of interest" description="Disordered" evidence="1">
    <location>
        <begin position="223"/>
        <end position="267"/>
    </location>
</feature>
<dbReference type="PANTHER" id="PTHR31360">
    <property type="match status" value="1"/>
</dbReference>
<gene>
    <name evidence="3" type="ORF">GO608_14835</name>
</gene>
<evidence type="ECO:0000313" key="4">
    <source>
        <dbReference type="Proteomes" id="UP000601990"/>
    </source>
</evidence>
<evidence type="ECO:0000256" key="1">
    <source>
        <dbReference type="SAM" id="MobiDB-lite"/>
    </source>
</evidence>
<feature type="compositionally biased region" description="Basic and acidic residues" evidence="1">
    <location>
        <begin position="256"/>
        <end position="267"/>
    </location>
</feature>
<dbReference type="EMBL" id="WTVH01000033">
    <property type="protein sequence ID" value="NMF94602.1"/>
    <property type="molecule type" value="Genomic_DNA"/>
</dbReference>
<dbReference type="PANTHER" id="PTHR31360:SF0">
    <property type="entry name" value="OIL BODY-ASSOCIATED PROTEIN 1B"/>
    <property type="match status" value="1"/>
</dbReference>
<evidence type="ECO:0000256" key="2">
    <source>
        <dbReference type="SAM" id="SignalP"/>
    </source>
</evidence>
<feature type="signal peptide" evidence="2">
    <location>
        <begin position="1"/>
        <end position="28"/>
    </location>
</feature>
<dbReference type="Pfam" id="PF06884">
    <property type="entry name" value="DUF1264"/>
    <property type="match status" value="1"/>
</dbReference>
<dbReference type="InterPro" id="IPR010686">
    <property type="entry name" value="OBAP-like"/>
</dbReference>
<keyword evidence="2" id="KW-0732">Signal</keyword>
<proteinExistence type="predicted"/>
<dbReference type="Proteomes" id="UP000601990">
    <property type="component" value="Unassembled WGS sequence"/>
</dbReference>
<sequence>MSFRRMLRRSLALFVAGGFVPLLAPAGAAEPSPEPPGEEKSAKTTVLEAGARMLQGNSPLAPIDIHLSGFHPLKDDPEHQMEAHHFCHQVNEDFAQCVLFDGNEAGANLNGVEYIISAKLFETLPEDEKPLWHPHNGEILSGQLIAPGIPEAAEKALMKGKMNSYGKTWHVWNTGAHGGAGDSLPLGPPRLAWSFNRDGEAQSGLVEQRDRRLEVDSAAKRRERAELQPLARPQAGVDALKGRFPRPTSPLPGVVDRGESAEIRRHE</sequence>
<keyword evidence="4" id="KW-1185">Reference proteome</keyword>
<accession>A0ABX1N5S9</accession>
<evidence type="ECO:0000313" key="3">
    <source>
        <dbReference type="EMBL" id="NMF94602.1"/>
    </source>
</evidence>
<organism evidence="3 4">
    <name type="scientific">Aromatoleum buckelii</name>
    <dbReference type="NCBI Taxonomy" id="200254"/>
    <lineage>
        <taxon>Bacteria</taxon>
        <taxon>Pseudomonadati</taxon>
        <taxon>Pseudomonadota</taxon>
        <taxon>Betaproteobacteria</taxon>
        <taxon>Rhodocyclales</taxon>
        <taxon>Rhodocyclaceae</taxon>
        <taxon>Aromatoleum</taxon>
    </lineage>
</organism>
<comment type="caution">
    <text evidence="3">The sequence shown here is derived from an EMBL/GenBank/DDBJ whole genome shotgun (WGS) entry which is preliminary data.</text>
</comment>
<protein>
    <submittedName>
        <fullName evidence="3">DUF1264 domain-containing protein</fullName>
    </submittedName>
</protein>
<reference evidence="3" key="1">
    <citation type="submission" date="2019-12" db="EMBL/GenBank/DDBJ databases">
        <title>Comparative genomics gives insights into the taxonomy of the Azoarcus-Aromatoleum group and reveals separate origins of nif in the plant-associated Azoarcus and non-plant-associated Aromatoleum sub-groups.</title>
        <authorList>
            <person name="Lafos M."/>
            <person name="Maluk M."/>
            <person name="Batista M."/>
            <person name="Junghare M."/>
            <person name="Carmona M."/>
            <person name="Faoro H."/>
            <person name="Cruz L.M."/>
            <person name="Battistoni F."/>
            <person name="De Souza E."/>
            <person name="Pedrosa F."/>
            <person name="Chen W.-M."/>
            <person name="Poole P.S."/>
            <person name="Dixon R.A."/>
            <person name="James E.K."/>
        </authorList>
    </citation>
    <scope>NUCLEOTIDE SEQUENCE</scope>
    <source>
        <strain evidence="3">U120</strain>
    </source>
</reference>
<dbReference type="RefSeq" id="WP_169199823.1">
    <property type="nucleotide sequence ID" value="NZ_WTVH02000009.1"/>
</dbReference>
<feature type="chain" id="PRO_5046836208" evidence="2">
    <location>
        <begin position="29"/>
        <end position="267"/>
    </location>
</feature>
<name>A0ABX1N5S9_9RHOO</name>